<dbReference type="Gene3D" id="2.150.10.10">
    <property type="entry name" value="Serralysin-like metalloprotease, C-terminal"/>
    <property type="match status" value="10"/>
</dbReference>
<dbReference type="SUPFAM" id="SSF51120">
    <property type="entry name" value="beta-Roll"/>
    <property type="match status" value="8"/>
</dbReference>
<evidence type="ECO:0000256" key="2">
    <source>
        <dbReference type="ARBA" id="ARBA00022525"/>
    </source>
</evidence>
<dbReference type="GO" id="GO:0005576">
    <property type="term" value="C:extracellular region"/>
    <property type="evidence" value="ECO:0007669"/>
    <property type="project" value="UniProtKB-SubCell"/>
</dbReference>
<dbReference type="PROSITE" id="PS00330">
    <property type="entry name" value="HEMOLYSIN_CALCIUM"/>
    <property type="match status" value="10"/>
</dbReference>
<evidence type="ECO:0000313" key="6">
    <source>
        <dbReference type="Proteomes" id="UP000295804"/>
    </source>
</evidence>
<evidence type="ECO:0000256" key="3">
    <source>
        <dbReference type="ARBA" id="ARBA00022837"/>
    </source>
</evidence>
<dbReference type="InterPro" id="IPR018511">
    <property type="entry name" value="Hemolysin-typ_Ca-bd_CS"/>
</dbReference>
<keyword evidence="2" id="KW-0964">Secreted</keyword>
<dbReference type="Proteomes" id="UP000295804">
    <property type="component" value="Unassembled WGS sequence"/>
</dbReference>
<dbReference type="GO" id="GO:0005509">
    <property type="term" value="F:calcium ion binding"/>
    <property type="evidence" value="ECO:0007669"/>
    <property type="project" value="InterPro"/>
</dbReference>
<feature type="compositionally biased region" description="Acidic residues" evidence="4">
    <location>
        <begin position="838"/>
        <end position="851"/>
    </location>
</feature>
<organism evidence="5 6">
    <name type="scientific">Pseudomonas helmanticensis</name>
    <dbReference type="NCBI Taxonomy" id="1471381"/>
    <lineage>
        <taxon>Bacteria</taxon>
        <taxon>Pseudomonadati</taxon>
        <taxon>Pseudomonadota</taxon>
        <taxon>Gammaproteobacteria</taxon>
        <taxon>Pseudomonadales</taxon>
        <taxon>Pseudomonadaceae</taxon>
        <taxon>Pseudomonas</taxon>
    </lineage>
</organism>
<comment type="subcellular location">
    <subcellularLocation>
        <location evidence="1">Secreted</location>
    </subcellularLocation>
</comment>
<comment type="caution">
    <text evidence="5">The sequence shown here is derived from an EMBL/GenBank/DDBJ whole genome shotgun (WGS) entry which is preliminary data.</text>
</comment>
<dbReference type="InterPro" id="IPR001343">
    <property type="entry name" value="Hemolysn_Ca-bd"/>
</dbReference>
<dbReference type="PRINTS" id="PR00313">
    <property type="entry name" value="CABNDNGRPT"/>
</dbReference>
<gene>
    <name evidence="5" type="ORF">EDF87_12492</name>
</gene>
<dbReference type="InterPro" id="IPR050557">
    <property type="entry name" value="RTX_toxin/Mannuronan_C5-epim"/>
</dbReference>
<dbReference type="EMBL" id="SOCQ01000024">
    <property type="protein sequence ID" value="TDV37710.1"/>
    <property type="molecule type" value="Genomic_DNA"/>
</dbReference>
<protein>
    <submittedName>
        <fullName evidence="5">Ca2+-binding RTX toxin-like protein</fullName>
    </submittedName>
</protein>
<proteinExistence type="predicted"/>
<evidence type="ECO:0000313" key="5">
    <source>
        <dbReference type="EMBL" id="TDV37710.1"/>
    </source>
</evidence>
<reference evidence="5 6" key="1">
    <citation type="submission" date="2019-03" db="EMBL/GenBank/DDBJ databases">
        <title>Genomic analyses of the natural microbiome of Caenorhabditis elegans.</title>
        <authorList>
            <person name="Samuel B."/>
        </authorList>
    </citation>
    <scope>NUCLEOTIDE SEQUENCE [LARGE SCALE GENOMIC DNA]</scope>
    <source>
        <strain evidence="5 6">BIGb0525</strain>
    </source>
</reference>
<dbReference type="Pfam" id="PF00353">
    <property type="entry name" value="HemolysinCabind"/>
    <property type="match status" value="13"/>
</dbReference>
<evidence type="ECO:0000256" key="4">
    <source>
        <dbReference type="SAM" id="MobiDB-lite"/>
    </source>
</evidence>
<dbReference type="InterPro" id="IPR011049">
    <property type="entry name" value="Serralysin-like_metalloprot_C"/>
</dbReference>
<accession>A0A4V3FQC7</accession>
<keyword evidence="3" id="KW-0106">Calcium</keyword>
<dbReference type="RefSeq" id="WP_134178111.1">
    <property type="nucleotide sequence ID" value="NZ_SOCQ01000024.1"/>
</dbReference>
<dbReference type="PANTHER" id="PTHR38340:SF1">
    <property type="entry name" value="S-LAYER PROTEIN"/>
    <property type="match status" value="1"/>
</dbReference>
<feature type="region of interest" description="Disordered" evidence="4">
    <location>
        <begin position="838"/>
        <end position="860"/>
    </location>
</feature>
<dbReference type="PANTHER" id="PTHR38340">
    <property type="entry name" value="S-LAYER PROTEIN"/>
    <property type="match status" value="1"/>
</dbReference>
<sequence>MSYVFSDMEKTEIFNAANICKGMRLRSEELQYEALELAGAGCAPLYQKLFDIIDGRVSEIFAVDEETARVLKNATLWLAVAIDANGGNGAYSALIRGYTSRQGELRLNKIFSEDLMQLSSNQVAVNFINTLIDGSLADRLAPWTVPSISQIAEIDASAIGEALFSKVCGEDDTAVKRNAGWSGTVGFSLLGGAPPYETWRLISAGDSQGEDGGPPTQAKANRLDDYKNILFAIDSYSVGLRAAISNFGVNPLQSLLSVVPEQINIALASGSLNPLIQHVVKGTPVSVVVDLILRYGQNEFLDMFKRTYDGDSATPPTTDETFATNAHAFFSAFSPEQSQSIVTRSIGEYGNANSWAKLAGESTPIGLALRNSLKQLSEIVIERDDGYPGRGLELYDPLTGEGFITAQWLADRAQMLARLIARTQGSFGEHSLQKFSYSDLASAKQVPMTTGVLNPLVMFGDDGARSFAGGANTDHLYGGAGNDTINGQAGHDVIEGGRGNDLLAGGDGNDVLYGMAGDDVLLGGMGNDSLIGGEGSDRYEFSSGDGIDEIFDANANGQLWINGAPIPSLKRRAPLNNIWSTEDQAITLTLIEDRNEPTLNIKYGLNDLVVIKNFRPGMLGIRLPEHQAPTFSAADLVLQGDWKAKDIDPNVPGDQFSYDELGNALLLANVKQRNKADVLYGSAKDDVILGLGGSDRLFGKDGNDQLFGDKQTTLEKALAAGDSKGKAARGDWLDGGAGHDLLIGTASQDVLLGGNDRDTLIGGAGDDVLSGDETTGALEQKWGFTRVKVLIDGGVTSHRTVFSKASFNSSTQGDNDVLYGQGGRDVLNGGWGEDLLDGGTEDDLLWGEEGNDTLAGGSGNDTMMGDNLDWGGGLQSKHHGNDVLDGGSGDDWLAGNGGADAIYGGSGNDTLHGDDDVLNGVAGDAAHFFGNDLLDGGAGDDKLLGGGADDLLFGGEGNDVLAGDNAEHPIRYHGNDLLDGGAGDDTLQGMGGSDTLIGGAGADAMDGDVSNLQSGGINNDYLQGGEGNDTLLGGLGADTLYGGADDDILSGDYEQTAEAEHGADYLDGGSGNDTLLGGGGNDTLLGGEGVDHLRGDSGNNVFDGGAGNDVMEGHDGADLYYFGVGDGLDVITDSGGSNVIKFGAGFSAESLKADIIDVSVGRVLRLFNGKGDAILIRNYEEWKNSTFTFSDGVILGYQEVMKKTLPAVDIIEPPAGDGVLAKEEDKDIIADEDPVAVPGQSGIVVPGEERSNAVDHNVGWTDRFLTELKAKRSKSRHETGFTLNNQGVWVRSYIATSDTGYITHTDVVNESTETGTLSETPQWMGSATGDAVFSERQSSSTSQSSFRGVKKEGITSPLLLEPRYFRSGTASGFSFKVGDVIIADRTDSGAIEGWYIYPAESFTAGETVRKEFRRDVTTETIKHKVVHGDDVGGRVNVEVGNLFQGGAGDDLIVAYSGFLLDYGSVNDRIPGAFLSAGAGNDTQLGSEGADYLVSGAGDDYLYGENGADTYIVQAHAGATTIIADVLNPVFLRPEVGVAGWKDEYGLVDQDTVVLPEDATQENLQLSWGATLIETVNVELAPDPRRDAYRHPPRAKMLYSTLDIKWGGSQKVRIVLPNAGDIEGSGIEIIKFADGSSVTLRELFGSSQLGPAPDTYHNGLLVDNAASVKSMRDGQALPLVGSHGNDTLSGAGEIRGMQGHDVLMGSVDDDVLLGGPGNDTLSGGSGNDLYKYDGLGRDFIDNTGGGIDGIDFSGVGIPIEQLRFHRDQDDLVIVVSYGVGPKIRVANHFSGGESAIGFIRVSGEGKAVQDYTSMQIAERLHPLPPLRDVEDILVKENEESQLALAEIIQFYELNM</sequence>
<name>A0A4V3FQC7_9PSED</name>
<evidence type="ECO:0000256" key="1">
    <source>
        <dbReference type="ARBA" id="ARBA00004613"/>
    </source>
</evidence>